<dbReference type="Pfam" id="PF00005">
    <property type="entry name" value="ABC_tran"/>
    <property type="match status" value="1"/>
</dbReference>
<evidence type="ECO:0000313" key="13">
    <source>
        <dbReference type="EMBL" id="CCQ37233.1"/>
    </source>
</evidence>
<dbReference type="GO" id="GO:0005524">
    <property type="term" value="F:ATP binding"/>
    <property type="evidence" value="ECO:0007669"/>
    <property type="project" value="UniProtKB-KW"/>
</dbReference>
<dbReference type="OrthoDB" id="24644at2157"/>
<dbReference type="PROSITE" id="PS00211">
    <property type="entry name" value="ABC_TRANSPORTER_1"/>
    <property type="match status" value="1"/>
</dbReference>
<dbReference type="GO" id="GO:0016887">
    <property type="term" value="F:ATP hydrolysis activity"/>
    <property type="evidence" value="ECO:0007669"/>
    <property type="project" value="InterPro"/>
</dbReference>
<reference evidence="13 14" key="1">
    <citation type="journal article" date="2013" name="Genome Announc.">
        <title>Genome of the haloarchaeon Natronomonas moolapensis, a neutrophilic member of a previously haloalkaliphilic genus.</title>
        <authorList>
            <person name="Dyall-Smith M.L."/>
            <person name="Pfeiffer F."/>
            <person name="Oberwinkler T."/>
            <person name="Klee K."/>
            <person name="Rampp M."/>
            <person name="Palm P."/>
            <person name="Gross K."/>
            <person name="Schuster S.C."/>
            <person name="Oesterhelt D."/>
        </authorList>
    </citation>
    <scope>NUCLEOTIDE SEQUENCE [LARGE SCALE GENOMIC DNA]</scope>
    <source>
        <strain evidence="14">DSM 18674 / JCM 14361 / 8.8.11</strain>
    </source>
</reference>
<keyword evidence="14" id="KW-1185">Reference proteome</keyword>
<dbReference type="InterPro" id="IPR003439">
    <property type="entry name" value="ABC_transporter-like_ATP-bd"/>
</dbReference>
<comment type="subunit">
    <text evidence="7">The complex is composed of two ATP-binding proteins (BtuD), two transmembrane proteins (BtuC) and a solute-binding protein (BtuF).</text>
</comment>
<dbReference type="SMART" id="SM00382">
    <property type="entry name" value="AAA"/>
    <property type="match status" value="1"/>
</dbReference>
<evidence type="ECO:0000256" key="1">
    <source>
        <dbReference type="ARBA" id="ARBA00022448"/>
    </source>
</evidence>
<evidence type="ECO:0000313" key="14">
    <source>
        <dbReference type="Proteomes" id="UP000011867"/>
    </source>
</evidence>
<evidence type="ECO:0000256" key="10">
    <source>
        <dbReference type="ARBA" id="ARBA00077139"/>
    </source>
</evidence>
<evidence type="ECO:0000256" key="6">
    <source>
        <dbReference type="ARBA" id="ARBA00058960"/>
    </source>
</evidence>
<comment type="function">
    <text evidence="6">Required for corrinoid utilization. Probably part of the ABC transporter complex BtuCDF involved in cobalamin (vitamin B12) import. Probably responsible for energy coupling to the transport system.</text>
</comment>
<dbReference type="InterPro" id="IPR027417">
    <property type="entry name" value="P-loop_NTPase"/>
</dbReference>
<protein>
    <recommendedName>
        <fullName evidence="9">Cobalamin import ATP-binding protein BtuD</fullName>
        <ecNumber evidence="8">7.6.2.8</ecNumber>
    </recommendedName>
    <alternativeName>
        <fullName evidence="10">Vitamin B12-transporting ATPase</fullName>
    </alternativeName>
</protein>
<dbReference type="EC" id="7.6.2.8" evidence="8"/>
<dbReference type="CDD" id="cd03214">
    <property type="entry name" value="ABC_Iron-Siderophores_B12_Hemin"/>
    <property type="match status" value="1"/>
</dbReference>
<dbReference type="PROSITE" id="PS50893">
    <property type="entry name" value="ABC_TRANSPORTER_2"/>
    <property type="match status" value="1"/>
</dbReference>
<dbReference type="PANTHER" id="PTHR42794:SF1">
    <property type="entry name" value="HEMIN IMPORT ATP-BINDING PROTEIN HMUV"/>
    <property type="match status" value="1"/>
</dbReference>
<dbReference type="Gene3D" id="3.40.50.300">
    <property type="entry name" value="P-loop containing nucleotide triphosphate hydrolases"/>
    <property type="match status" value="1"/>
</dbReference>
<dbReference type="NCBIfam" id="NF010068">
    <property type="entry name" value="PRK13548.1"/>
    <property type="match status" value="1"/>
</dbReference>
<evidence type="ECO:0000256" key="9">
    <source>
        <dbReference type="ARBA" id="ARBA00073649"/>
    </source>
</evidence>
<gene>
    <name evidence="13" type="primary">btuD</name>
    <name evidence="13" type="ordered locus">Nmlp_3091</name>
</gene>
<name>M1XSA5_NATM8</name>
<dbReference type="InterPro" id="IPR003593">
    <property type="entry name" value="AAA+_ATPase"/>
</dbReference>
<dbReference type="HOGENOM" id="CLU_000604_0_0_2"/>
<feature type="domain" description="ABC transporter" evidence="12">
    <location>
        <begin position="2"/>
        <end position="237"/>
    </location>
</feature>
<organism evidence="13 14">
    <name type="scientific">Natronomonas moolapensis (strain DSM 18674 / CECT 7526 / JCM 14361 / 8.8.11)</name>
    <dbReference type="NCBI Taxonomy" id="268739"/>
    <lineage>
        <taxon>Archaea</taxon>
        <taxon>Methanobacteriati</taxon>
        <taxon>Methanobacteriota</taxon>
        <taxon>Stenosarchaea group</taxon>
        <taxon>Halobacteria</taxon>
        <taxon>Halobacteriales</taxon>
        <taxon>Natronomonadaceae</taxon>
        <taxon>Natronomonas</taxon>
    </lineage>
</organism>
<evidence type="ECO:0000259" key="12">
    <source>
        <dbReference type="PROSITE" id="PS50893"/>
    </source>
</evidence>
<accession>M1XSA5</accession>
<evidence type="ECO:0000256" key="11">
    <source>
        <dbReference type="SAM" id="MobiDB-lite"/>
    </source>
</evidence>
<keyword evidence="1" id="KW-0813">Transport</keyword>
<dbReference type="Proteomes" id="UP000011867">
    <property type="component" value="Chromosome"/>
</dbReference>
<feature type="compositionally biased region" description="Basic and acidic residues" evidence="11">
    <location>
        <begin position="386"/>
        <end position="402"/>
    </location>
</feature>
<feature type="region of interest" description="Disordered" evidence="11">
    <location>
        <begin position="382"/>
        <end position="402"/>
    </location>
</feature>
<dbReference type="FunFam" id="3.40.50.300:FF:000134">
    <property type="entry name" value="Iron-enterobactin ABC transporter ATP-binding protein"/>
    <property type="match status" value="1"/>
</dbReference>
<evidence type="ECO:0000256" key="2">
    <source>
        <dbReference type="ARBA" id="ARBA00022741"/>
    </source>
</evidence>
<evidence type="ECO:0000256" key="8">
    <source>
        <dbReference type="ARBA" id="ARBA00066387"/>
    </source>
</evidence>
<dbReference type="EMBL" id="HF582854">
    <property type="protein sequence ID" value="CCQ37233.1"/>
    <property type="molecule type" value="Genomic_DNA"/>
</dbReference>
<dbReference type="InterPro" id="IPR017871">
    <property type="entry name" value="ABC_transporter-like_CS"/>
</dbReference>
<dbReference type="KEGG" id="nmo:Nmlp_3091"/>
<keyword evidence="3 13" id="KW-0067">ATP-binding</keyword>
<dbReference type="RefSeq" id="WP_015409983.1">
    <property type="nucleotide sequence ID" value="NC_020388.1"/>
</dbReference>
<keyword evidence="2" id="KW-0547">Nucleotide-binding</keyword>
<dbReference type="AlphaFoldDB" id="M1XSA5"/>
<dbReference type="eggNOG" id="arCOG00199">
    <property type="taxonomic scope" value="Archaea"/>
</dbReference>
<dbReference type="GO" id="GO:0015420">
    <property type="term" value="F:ABC-type vitamin B12 transporter activity"/>
    <property type="evidence" value="ECO:0007669"/>
    <property type="project" value="UniProtKB-EC"/>
</dbReference>
<evidence type="ECO:0000256" key="3">
    <source>
        <dbReference type="ARBA" id="ARBA00022840"/>
    </source>
</evidence>
<evidence type="ECO:0000256" key="7">
    <source>
        <dbReference type="ARBA" id="ARBA00064420"/>
    </source>
</evidence>
<dbReference type="STRING" id="268739.Nmlp_3091"/>
<sequence>MIELDSVGVELGETPVLEDVSLDVPEGAFLALVGPNGAGKTTLLRTCNGIVSPTAGRVRVDGHDVTSSSPRDVGRLVATVPQTTRVAFEFDVADVVAMGRTPHRGRFETTDADDRTAVESALERTDTARFADRSIDELSGGERQRVVLARALAQETPVLLLDEPTASLDINHQVRTLALARELATAGRTVVAAIHDLDLAARFCDRVALLSDGSVLADGPPEAVLTAERLESAFGVRTAVGTNPVTGTPAVTPLADEPPGRHRVHVLGRGTDAARTIGRLIERGVAVTVGVVPEGDAASVTARAVAREVVVAPPFEPVADDRVAAAATLVDRADAVVVAGPVGGPNERLARESTQTFALHGASDPPEYANIVTDAELLEALGDPFSAERTRPRADDGGARSE</sequence>
<dbReference type="GeneID" id="14651694"/>
<keyword evidence="4" id="KW-1278">Translocase</keyword>
<evidence type="ECO:0000256" key="5">
    <source>
        <dbReference type="ARBA" id="ARBA00050590"/>
    </source>
</evidence>
<dbReference type="PANTHER" id="PTHR42794">
    <property type="entry name" value="HEMIN IMPORT ATP-BINDING PROTEIN HMUV"/>
    <property type="match status" value="1"/>
</dbReference>
<evidence type="ECO:0000256" key="4">
    <source>
        <dbReference type="ARBA" id="ARBA00022967"/>
    </source>
</evidence>
<dbReference type="SUPFAM" id="SSF52540">
    <property type="entry name" value="P-loop containing nucleoside triphosphate hydrolases"/>
    <property type="match status" value="1"/>
</dbReference>
<comment type="catalytic activity">
    <reaction evidence="5">
        <text>an R-cob(III)alamin(out) + ATP + H2O = an R-cob(III)alamin(in) + ADP + phosphate + H(+)</text>
        <dbReference type="Rhea" id="RHEA:17873"/>
        <dbReference type="ChEBI" id="CHEBI:15377"/>
        <dbReference type="ChEBI" id="CHEBI:15378"/>
        <dbReference type="ChEBI" id="CHEBI:30616"/>
        <dbReference type="ChEBI" id="CHEBI:43474"/>
        <dbReference type="ChEBI" id="CHEBI:140785"/>
        <dbReference type="ChEBI" id="CHEBI:456216"/>
        <dbReference type="EC" id="7.6.2.8"/>
    </reaction>
</comment>
<proteinExistence type="predicted"/>